<evidence type="ECO:0000256" key="1">
    <source>
        <dbReference type="SAM" id="MobiDB-lite"/>
    </source>
</evidence>
<sequence length="132" mass="14655">MFHLFYFFELVERSHLIENDLMATQQQWATGRKRFGSETFSSSKLSGKMSRLKHGDSRRGRQPISVPGGGTMASFCGSVGFTSGAPVLLVRHLCYGVIVEETLFSATGWQDSASDVTSLGIGWLSFRRQEPD</sequence>
<dbReference type="Proteomes" id="UP000775213">
    <property type="component" value="Unassembled WGS sequence"/>
</dbReference>
<gene>
    <name evidence="2" type="ORF">IEQ34_004782</name>
</gene>
<protein>
    <submittedName>
        <fullName evidence="2">Uncharacterized protein</fullName>
    </submittedName>
</protein>
<organism evidence="2 3">
    <name type="scientific">Dendrobium chrysotoxum</name>
    <name type="common">Orchid</name>
    <dbReference type="NCBI Taxonomy" id="161865"/>
    <lineage>
        <taxon>Eukaryota</taxon>
        <taxon>Viridiplantae</taxon>
        <taxon>Streptophyta</taxon>
        <taxon>Embryophyta</taxon>
        <taxon>Tracheophyta</taxon>
        <taxon>Spermatophyta</taxon>
        <taxon>Magnoliopsida</taxon>
        <taxon>Liliopsida</taxon>
        <taxon>Asparagales</taxon>
        <taxon>Orchidaceae</taxon>
        <taxon>Epidendroideae</taxon>
        <taxon>Malaxideae</taxon>
        <taxon>Dendrobiinae</taxon>
        <taxon>Dendrobium</taxon>
    </lineage>
</organism>
<proteinExistence type="predicted"/>
<comment type="caution">
    <text evidence="2">The sequence shown here is derived from an EMBL/GenBank/DDBJ whole genome shotgun (WGS) entry which is preliminary data.</text>
</comment>
<dbReference type="AlphaFoldDB" id="A0AAV7H980"/>
<reference evidence="2 3" key="1">
    <citation type="journal article" date="2021" name="Hortic Res">
        <title>Chromosome-scale assembly of the Dendrobium chrysotoxum genome enhances the understanding of orchid evolution.</title>
        <authorList>
            <person name="Zhang Y."/>
            <person name="Zhang G.Q."/>
            <person name="Zhang D."/>
            <person name="Liu X.D."/>
            <person name="Xu X.Y."/>
            <person name="Sun W.H."/>
            <person name="Yu X."/>
            <person name="Zhu X."/>
            <person name="Wang Z.W."/>
            <person name="Zhao X."/>
            <person name="Zhong W.Y."/>
            <person name="Chen H."/>
            <person name="Yin W.L."/>
            <person name="Huang T."/>
            <person name="Niu S.C."/>
            <person name="Liu Z.J."/>
        </authorList>
    </citation>
    <scope>NUCLEOTIDE SEQUENCE [LARGE SCALE GENOMIC DNA]</scope>
    <source>
        <strain evidence="2">Lindl</strain>
    </source>
</reference>
<dbReference type="EMBL" id="JAGFBR010000006">
    <property type="protein sequence ID" value="KAH0464679.1"/>
    <property type="molecule type" value="Genomic_DNA"/>
</dbReference>
<feature type="region of interest" description="Disordered" evidence="1">
    <location>
        <begin position="39"/>
        <end position="64"/>
    </location>
</feature>
<accession>A0AAV7H980</accession>
<evidence type="ECO:0000313" key="2">
    <source>
        <dbReference type="EMBL" id="KAH0464679.1"/>
    </source>
</evidence>
<evidence type="ECO:0000313" key="3">
    <source>
        <dbReference type="Proteomes" id="UP000775213"/>
    </source>
</evidence>
<keyword evidence="3" id="KW-1185">Reference proteome</keyword>
<name>A0AAV7H980_DENCH</name>